<dbReference type="InterPro" id="IPR036206">
    <property type="entry name" value="ThiamineP_synth_sf"/>
</dbReference>
<evidence type="ECO:0000313" key="2">
    <source>
        <dbReference type="EMBL" id="HEV09110.1"/>
    </source>
</evidence>
<comment type="caution">
    <text evidence="2">The sequence shown here is derived from an EMBL/GenBank/DDBJ whole genome shotgun (WGS) entry which is preliminary data.</text>
</comment>
<dbReference type="GO" id="GO:0009228">
    <property type="term" value="P:thiamine biosynthetic process"/>
    <property type="evidence" value="ECO:0007669"/>
    <property type="project" value="UniProtKB-KW"/>
</dbReference>
<proteinExistence type="predicted"/>
<name>A0A832DQX4_9AQUI</name>
<dbReference type="EMBL" id="DSFC01000102">
    <property type="protein sequence ID" value="HEV09110.1"/>
    <property type="molecule type" value="Genomic_DNA"/>
</dbReference>
<dbReference type="InterPro" id="IPR022998">
    <property type="entry name" value="ThiamineP_synth_TenI"/>
</dbReference>
<dbReference type="InterPro" id="IPR013785">
    <property type="entry name" value="Aldolase_TIM"/>
</dbReference>
<dbReference type="SUPFAM" id="SSF51391">
    <property type="entry name" value="Thiamin phosphate synthase"/>
    <property type="match status" value="1"/>
</dbReference>
<dbReference type="Gene3D" id="3.20.20.70">
    <property type="entry name" value="Aldolase class I"/>
    <property type="match status" value="1"/>
</dbReference>
<reference evidence="2" key="1">
    <citation type="journal article" date="2020" name="mSystems">
        <title>Genome- and Community-Level Interaction Insights into Carbon Utilization and Element Cycling Functions of Hydrothermarchaeota in Hydrothermal Sediment.</title>
        <authorList>
            <person name="Zhou Z."/>
            <person name="Liu Y."/>
            <person name="Xu W."/>
            <person name="Pan J."/>
            <person name="Luo Z.H."/>
            <person name="Li M."/>
        </authorList>
    </citation>
    <scope>NUCLEOTIDE SEQUENCE [LARGE SCALE GENOMIC DNA]</scope>
    <source>
        <strain evidence="2">SpSt-1257</strain>
    </source>
</reference>
<dbReference type="Pfam" id="PF02581">
    <property type="entry name" value="TMP-TENI"/>
    <property type="match status" value="1"/>
</dbReference>
<feature type="domain" description="Thiamine phosphate synthase/TenI" evidence="1">
    <location>
        <begin position="5"/>
        <end position="51"/>
    </location>
</feature>
<sequence length="52" mass="6366">MHKFFFITDRKQFKKPFLETIKDVLDKGIRLIQIREKDLPDDELFELTQKVL</sequence>
<dbReference type="Proteomes" id="UP000885621">
    <property type="component" value="Unassembled WGS sequence"/>
</dbReference>
<accession>A0A832DQX4</accession>
<protein>
    <submittedName>
        <fullName evidence="2">Thiamine phosphate synthase</fullName>
    </submittedName>
</protein>
<organism evidence="2">
    <name type="scientific">Sulfurihydrogenibium azorense</name>
    <dbReference type="NCBI Taxonomy" id="309806"/>
    <lineage>
        <taxon>Bacteria</taxon>
        <taxon>Pseudomonadati</taxon>
        <taxon>Aquificota</taxon>
        <taxon>Aquificia</taxon>
        <taxon>Aquificales</taxon>
        <taxon>Hydrogenothermaceae</taxon>
        <taxon>Sulfurihydrogenibium</taxon>
    </lineage>
</organism>
<gene>
    <name evidence="2" type="ORF">ENO34_01770</name>
</gene>
<feature type="non-terminal residue" evidence="2">
    <location>
        <position position="52"/>
    </location>
</feature>
<dbReference type="AlphaFoldDB" id="A0A832DQX4"/>
<evidence type="ECO:0000259" key="1">
    <source>
        <dbReference type="Pfam" id="PF02581"/>
    </source>
</evidence>